<dbReference type="VEuPathDB" id="FungiDB:ASPBRDRAFT_279557"/>
<keyword evidence="2" id="KW-1185">Reference proteome</keyword>
<reference evidence="2" key="1">
    <citation type="journal article" date="2017" name="Genome Biol.">
        <title>Comparative genomics reveals high biological diversity and specific adaptations in the industrially and medically important fungal genus Aspergillus.</title>
        <authorList>
            <person name="de Vries R.P."/>
            <person name="Riley R."/>
            <person name="Wiebenga A."/>
            <person name="Aguilar-Osorio G."/>
            <person name="Amillis S."/>
            <person name="Uchima C.A."/>
            <person name="Anderluh G."/>
            <person name="Asadollahi M."/>
            <person name="Askin M."/>
            <person name="Barry K."/>
            <person name="Battaglia E."/>
            <person name="Bayram O."/>
            <person name="Benocci T."/>
            <person name="Braus-Stromeyer S.A."/>
            <person name="Caldana C."/>
            <person name="Canovas D."/>
            <person name="Cerqueira G.C."/>
            <person name="Chen F."/>
            <person name="Chen W."/>
            <person name="Choi C."/>
            <person name="Clum A."/>
            <person name="Dos Santos R.A."/>
            <person name="Damasio A.R."/>
            <person name="Diallinas G."/>
            <person name="Emri T."/>
            <person name="Fekete E."/>
            <person name="Flipphi M."/>
            <person name="Freyberg S."/>
            <person name="Gallo A."/>
            <person name="Gournas C."/>
            <person name="Habgood R."/>
            <person name="Hainaut M."/>
            <person name="Harispe M.L."/>
            <person name="Henrissat B."/>
            <person name="Hilden K.S."/>
            <person name="Hope R."/>
            <person name="Hossain A."/>
            <person name="Karabika E."/>
            <person name="Karaffa L."/>
            <person name="Karanyi Z."/>
            <person name="Krasevec N."/>
            <person name="Kuo A."/>
            <person name="Kusch H."/>
            <person name="LaButti K."/>
            <person name="Lagendijk E.L."/>
            <person name="Lapidus A."/>
            <person name="Levasseur A."/>
            <person name="Lindquist E."/>
            <person name="Lipzen A."/>
            <person name="Logrieco A.F."/>
            <person name="MacCabe A."/>
            <person name="Maekelae M.R."/>
            <person name="Malavazi I."/>
            <person name="Melin P."/>
            <person name="Meyer V."/>
            <person name="Mielnichuk N."/>
            <person name="Miskei M."/>
            <person name="Molnar A.P."/>
            <person name="Mule G."/>
            <person name="Ngan C.Y."/>
            <person name="Orejas M."/>
            <person name="Orosz E."/>
            <person name="Ouedraogo J.P."/>
            <person name="Overkamp K.M."/>
            <person name="Park H.-S."/>
            <person name="Perrone G."/>
            <person name="Piumi F."/>
            <person name="Punt P.J."/>
            <person name="Ram A.F."/>
            <person name="Ramon A."/>
            <person name="Rauscher S."/>
            <person name="Record E."/>
            <person name="Riano-Pachon D.M."/>
            <person name="Robert V."/>
            <person name="Roehrig J."/>
            <person name="Ruller R."/>
            <person name="Salamov A."/>
            <person name="Salih N.S."/>
            <person name="Samson R.A."/>
            <person name="Sandor E."/>
            <person name="Sanguinetti M."/>
            <person name="Schuetze T."/>
            <person name="Sepcic K."/>
            <person name="Shelest E."/>
            <person name="Sherlock G."/>
            <person name="Sophianopoulou V."/>
            <person name="Squina F.M."/>
            <person name="Sun H."/>
            <person name="Susca A."/>
            <person name="Todd R.B."/>
            <person name="Tsang A."/>
            <person name="Unkles S.E."/>
            <person name="van de Wiele N."/>
            <person name="van Rossen-Uffink D."/>
            <person name="Oliveira J.V."/>
            <person name="Vesth T.C."/>
            <person name="Visser J."/>
            <person name="Yu J.-H."/>
            <person name="Zhou M."/>
            <person name="Andersen M.R."/>
            <person name="Archer D.B."/>
            <person name="Baker S.E."/>
            <person name="Benoit I."/>
            <person name="Brakhage A.A."/>
            <person name="Braus G.H."/>
            <person name="Fischer R."/>
            <person name="Frisvad J.C."/>
            <person name="Goldman G.H."/>
            <person name="Houbraken J."/>
            <person name="Oakley B."/>
            <person name="Pocsi I."/>
            <person name="Scazzocchio C."/>
            <person name="Seiboth B."/>
            <person name="vanKuyk P.A."/>
            <person name="Wortman J."/>
            <person name="Dyer P.S."/>
            <person name="Grigoriev I.V."/>
        </authorList>
    </citation>
    <scope>NUCLEOTIDE SEQUENCE [LARGE SCALE GENOMIC DNA]</scope>
    <source>
        <strain evidence="2">CBS 101740 / IMI 381727 / IBT 21946</strain>
    </source>
</reference>
<protein>
    <submittedName>
        <fullName evidence="1">Uncharacterized protein</fullName>
    </submittedName>
</protein>
<evidence type="ECO:0000313" key="2">
    <source>
        <dbReference type="Proteomes" id="UP000184499"/>
    </source>
</evidence>
<proteinExistence type="predicted"/>
<sequence length="167" mass="18982">MVEALIGHDSFGRSGRRCLLTPSLSCDSLCFMYAQLAALGSVKTFCSISVYLSYGRGFACCFLDVDAKASDLHLGPMFVRGRPEKKKKKKGWERAIWEYRNDWFVHGFWDLAMEIDDGFGSCIGAGRGTGGLPLFMYWEFIRSVVCEYSLFLLHFFHFGVTRSPLWI</sequence>
<name>A0A1L9UCS9_ASPBC</name>
<dbReference type="EMBL" id="KV878688">
    <property type="protein sequence ID" value="OJJ69478.1"/>
    <property type="molecule type" value="Genomic_DNA"/>
</dbReference>
<dbReference type="GeneID" id="93574938"/>
<dbReference type="AlphaFoldDB" id="A0A1L9UCS9"/>
<dbReference type="OrthoDB" id="10550276at2759"/>
<accession>A0A1L9UCS9</accession>
<dbReference type="Proteomes" id="UP000184499">
    <property type="component" value="Unassembled WGS sequence"/>
</dbReference>
<evidence type="ECO:0000313" key="1">
    <source>
        <dbReference type="EMBL" id="OJJ69478.1"/>
    </source>
</evidence>
<organism evidence="1 2">
    <name type="scientific">Aspergillus brasiliensis (strain CBS 101740 / IMI 381727 / IBT 21946)</name>
    <dbReference type="NCBI Taxonomy" id="767769"/>
    <lineage>
        <taxon>Eukaryota</taxon>
        <taxon>Fungi</taxon>
        <taxon>Dikarya</taxon>
        <taxon>Ascomycota</taxon>
        <taxon>Pezizomycotina</taxon>
        <taxon>Eurotiomycetes</taxon>
        <taxon>Eurotiomycetidae</taxon>
        <taxon>Eurotiales</taxon>
        <taxon>Aspergillaceae</taxon>
        <taxon>Aspergillus</taxon>
        <taxon>Aspergillus subgen. Circumdati</taxon>
    </lineage>
</organism>
<dbReference type="RefSeq" id="XP_067476727.1">
    <property type="nucleotide sequence ID" value="XM_067622450.1"/>
</dbReference>
<gene>
    <name evidence="1" type="ORF">ASPBRDRAFT_279557</name>
</gene>